<reference evidence="1 2" key="1">
    <citation type="submission" date="2010-01" db="EMBL/GenBank/DDBJ databases">
        <authorList>
            <person name="Weinstock G."/>
            <person name="Sodergren E."/>
            <person name="Clifton S."/>
            <person name="Fulton L."/>
            <person name="Fulton B."/>
            <person name="Courtney L."/>
            <person name="Fronick C."/>
            <person name="Harrison M."/>
            <person name="Strong C."/>
            <person name="Farmer C."/>
            <person name="Delahaunty K."/>
            <person name="Markovic C."/>
            <person name="Hall O."/>
            <person name="Minx P."/>
            <person name="Tomlinson C."/>
            <person name="Mitreva M."/>
            <person name="Nelson J."/>
            <person name="Hou S."/>
            <person name="Wollam A."/>
            <person name="Pepin K.H."/>
            <person name="Johnson M."/>
            <person name="Bhonagiri V."/>
            <person name="Nash W.E."/>
            <person name="Warren W."/>
            <person name="Chinwalla A."/>
            <person name="Mardis E.R."/>
            <person name="Wilson R.K."/>
        </authorList>
    </citation>
    <scope>NUCLEOTIDE SEQUENCE [LARGE SCALE GENOMIC DNA]</scope>
    <source>
        <strain evidence="1 2">DSM 13479</strain>
    </source>
</reference>
<dbReference type="Proteomes" id="UP000004968">
    <property type="component" value="Unassembled WGS sequence"/>
</dbReference>
<proteinExistence type="predicted"/>
<evidence type="ECO:0000313" key="1">
    <source>
        <dbReference type="EMBL" id="EFC99271.1"/>
    </source>
</evidence>
<protein>
    <submittedName>
        <fullName evidence="1">Uncharacterized protein</fullName>
    </submittedName>
</protein>
<evidence type="ECO:0000313" key="2">
    <source>
        <dbReference type="Proteomes" id="UP000004968"/>
    </source>
</evidence>
<dbReference type="EMBL" id="ACIO01000197">
    <property type="protein sequence ID" value="EFC99271.1"/>
    <property type="molecule type" value="Genomic_DNA"/>
</dbReference>
<sequence length="56" mass="6312">MDILLCTPPSAYRPPNTGQRKRPEVFSPPAMFLPPYCSRNEKSPVNAGPYVEKYSI</sequence>
<accession>D3AFU7</accession>
<name>D3AFU7_9FIRM</name>
<gene>
    <name evidence="1" type="ORF">CLOSTHATH_02483</name>
</gene>
<organism evidence="1 2">
    <name type="scientific">Hungatella hathewayi DSM 13479</name>
    <dbReference type="NCBI Taxonomy" id="566550"/>
    <lineage>
        <taxon>Bacteria</taxon>
        <taxon>Bacillati</taxon>
        <taxon>Bacillota</taxon>
        <taxon>Clostridia</taxon>
        <taxon>Lachnospirales</taxon>
        <taxon>Lachnospiraceae</taxon>
        <taxon>Hungatella</taxon>
    </lineage>
</organism>
<dbReference type="HOGENOM" id="CLU_3008144_0_0_9"/>
<dbReference type="AlphaFoldDB" id="D3AFU7"/>
<comment type="caution">
    <text evidence="1">The sequence shown here is derived from an EMBL/GenBank/DDBJ whole genome shotgun (WGS) entry which is preliminary data.</text>
</comment>